<evidence type="ECO:0000259" key="7">
    <source>
        <dbReference type="PROSITE" id="PS51160"/>
    </source>
</evidence>
<evidence type="ECO:0000256" key="4">
    <source>
        <dbReference type="ARBA" id="ARBA00047645"/>
    </source>
</evidence>
<dbReference type="PANTHER" id="PTHR10029:SF3">
    <property type="entry name" value="ACYLPHOSPHATASE-RELATED"/>
    <property type="match status" value="1"/>
</dbReference>
<evidence type="ECO:0000313" key="9">
    <source>
        <dbReference type="Proteomes" id="UP001439008"/>
    </source>
</evidence>
<evidence type="ECO:0000313" key="8">
    <source>
        <dbReference type="EMBL" id="MES1921191.1"/>
    </source>
</evidence>
<organism evidence="8 9">
    <name type="scientific">Bonamia ostreae</name>
    <dbReference type="NCBI Taxonomy" id="126728"/>
    <lineage>
        <taxon>Eukaryota</taxon>
        <taxon>Sar</taxon>
        <taxon>Rhizaria</taxon>
        <taxon>Endomyxa</taxon>
        <taxon>Ascetosporea</taxon>
        <taxon>Haplosporida</taxon>
        <taxon>Bonamia</taxon>
    </lineage>
</organism>
<comment type="similarity">
    <text evidence="1 6">Belongs to the acylphosphatase family.</text>
</comment>
<evidence type="ECO:0000256" key="2">
    <source>
        <dbReference type="ARBA" id="ARBA00012150"/>
    </source>
</evidence>
<dbReference type="Gene3D" id="3.30.70.100">
    <property type="match status" value="1"/>
</dbReference>
<dbReference type="InterPro" id="IPR001792">
    <property type="entry name" value="Acylphosphatase-like_dom"/>
</dbReference>
<dbReference type="SUPFAM" id="SSF54975">
    <property type="entry name" value="Acylphosphatase/BLUF domain-like"/>
    <property type="match status" value="1"/>
</dbReference>
<dbReference type="PROSITE" id="PS51160">
    <property type="entry name" value="ACYLPHOSPHATASE_3"/>
    <property type="match status" value="1"/>
</dbReference>
<dbReference type="PANTHER" id="PTHR10029">
    <property type="entry name" value="ACYLPHOSPHATASE"/>
    <property type="match status" value="1"/>
</dbReference>
<feature type="active site" evidence="5">
    <location>
        <position position="37"/>
    </location>
</feature>
<protein>
    <recommendedName>
        <fullName evidence="2 5">acylphosphatase</fullName>
        <ecNumber evidence="2 5">3.6.1.7</ecNumber>
    </recommendedName>
</protein>
<proteinExistence type="inferred from homology"/>
<dbReference type="EMBL" id="JBDODL010001140">
    <property type="protein sequence ID" value="MES1921191.1"/>
    <property type="molecule type" value="Genomic_DNA"/>
</dbReference>
<dbReference type="InterPro" id="IPR020456">
    <property type="entry name" value="Acylphosphatase"/>
</dbReference>
<dbReference type="EC" id="3.6.1.7" evidence="2 5"/>
<dbReference type="InterPro" id="IPR017968">
    <property type="entry name" value="Acylphosphatase_CS"/>
</dbReference>
<evidence type="ECO:0000256" key="5">
    <source>
        <dbReference type="PROSITE-ProRule" id="PRU00520"/>
    </source>
</evidence>
<evidence type="ECO:0000256" key="3">
    <source>
        <dbReference type="ARBA" id="ARBA00022801"/>
    </source>
</evidence>
<feature type="domain" description="Acylphosphatase-like" evidence="7">
    <location>
        <begin position="4"/>
        <end position="95"/>
    </location>
</feature>
<dbReference type="Proteomes" id="UP001439008">
    <property type="component" value="Unassembled WGS sequence"/>
</dbReference>
<accession>A0ABV2AND6</accession>
<comment type="catalytic activity">
    <reaction evidence="4 5">
        <text>an acyl phosphate + H2O = a carboxylate + phosphate + H(+)</text>
        <dbReference type="Rhea" id="RHEA:14965"/>
        <dbReference type="ChEBI" id="CHEBI:15377"/>
        <dbReference type="ChEBI" id="CHEBI:15378"/>
        <dbReference type="ChEBI" id="CHEBI:29067"/>
        <dbReference type="ChEBI" id="CHEBI:43474"/>
        <dbReference type="ChEBI" id="CHEBI:59918"/>
        <dbReference type="EC" id="3.6.1.7"/>
    </reaction>
</comment>
<dbReference type="Pfam" id="PF00708">
    <property type="entry name" value="Acylphosphatase"/>
    <property type="match status" value="1"/>
</dbReference>
<gene>
    <name evidence="8" type="ORF">MHBO_002758</name>
</gene>
<dbReference type="PROSITE" id="PS00151">
    <property type="entry name" value="ACYLPHOSPHATASE_2"/>
    <property type="match status" value="1"/>
</dbReference>
<name>A0ABV2AND6_9EUKA</name>
<feature type="active site" evidence="5">
    <location>
        <position position="19"/>
    </location>
</feature>
<evidence type="ECO:0000256" key="1">
    <source>
        <dbReference type="ARBA" id="ARBA00005614"/>
    </source>
</evidence>
<evidence type="ECO:0000256" key="6">
    <source>
        <dbReference type="RuleBase" id="RU004168"/>
    </source>
</evidence>
<keyword evidence="9" id="KW-1185">Reference proteome</keyword>
<comment type="caution">
    <text evidence="8">The sequence shown here is derived from an EMBL/GenBank/DDBJ whole genome shotgun (WGS) entry which is preliminary data.</text>
</comment>
<keyword evidence="3 5" id="KW-0378">Hydrolase</keyword>
<dbReference type="PRINTS" id="PR00112">
    <property type="entry name" value="ACYLPHPHTASE"/>
</dbReference>
<dbReference type="InterPro" id="IPR036046">
    <property type="entry name" value="Acylphosphatase-like_dom_sf"/>
</dbReference>
<sequence>MCLHIHFRVFGKVQKVFFRKSTVEKARSLEIVGYVRNLKDGSVQGEAFGKENEISIFKNWLENEGSPDSKIERVCYEFCRKVDGKYKFDQFYLRKINGQGQIRDIVV</sequence>
<reference evidence="8 9" key="1">
    <citation type="journal article" date="2024" name="BMC Biol.">
        <title>Comparative genomics of Ascetosporea gives new insight into the evolutionary basis for animal parasitism in Rhizaria.</title>
        <authorList>
            <person name="Hiltunen Thoren M."/>
            <person name="Onut-Brannstrom I."/>
            <person name="Alfjorden A."/>
            <person name="Peckova H."/>
            <person name="Swords F."/>
            <person name="Hooper C."/>
            <person name="Holzer A.S."/>
            <person name="Bass D."/>
            <person name="Burki F."/>
        </authorList>
    </citation>
    <scope>NUCLEOTIDE SEQUENCE [LARGE SCALE GENOMIC DNA]</scope>
    <source>
        <strain evidence="8">20-A016</strain>
    </source>
</reference>